<organism evidence="2 3">
    <name type="scientific">Aphanomyces euteiches</name>
    <dbReference type="NCBI Taxonomy" id="100861"/>
    <lineage>
        <taxon>Eukaryota</taxon>
        <taxon>Sar</taxon>
        <taxon>Stramenopiles</taxon>
        <taxon>Oomycota</taxon>
        <taxon>Saprolegniomycetes</taxon>
        <taxon>Saprolegniales</taxon>
        <taxon>Verrucalvaceae</taxon>
        <taxon>Aphanomyces</taxon>
    </lineage>
</organism>
<dbReference type="InterPro" id="IPR038607">
    <property type="entry name" value="PhoD-like_sf"/>
</dbReference>
<dbReference type="Pfam" id="PF09423">
    <property type="entry name" value="PhoD"/>
    <property type="match status" value="1"/>
</dbReference>
<dbReference type="PANTHER" id="PTHR33987:SF1">
    <property type="entry name" value="CALCINEURIN-LIKE METALLO-PHOSPHOESTERASE SUPERFAMILY PROTEIN"/>
    <property type="match status" value="1"/>
</dbReference>
<gene>
    <name evidence="2" type="ORF">Ae201684_016436</name>
</gene>
<dbReference type="InterPro" id="IPR029052">
    <property type="entry name" value="Metallo-depent_PP-like"/>
</dbReference>
<dbReference type="VEuPathDB" id="FungiDB:AeMF1_000020"/>
<evidence type="ECO:0000313" key="3">
    <source>
        <dbReference type="Proteomes" id="UP000481153"/>
    </source>
</evidence>
<dbReference type="PANTHER" id="PTHR33987">
    <property type="entry name" value="CALCINEURIN-LIKE METALLO-PHOSPHOESTERASE SUPERFAMILY PROTEIN"/>
    <property type="match status" value="1"/>
</dbReference>
<comment type="caution">
    <text evidence="2">The sequence shown here is derived from an EMBL/GenBank/DDBJ whole genome shotgun (WGS) entry which is preliminary data.</text>
</comment>
<feature type="domain" description="PhoD-like phosphatase metallophosphatase" evidence="1">
    <location>
        <begin position="146"/>
        <end position="357"/>
    </location>
</feature>
<proteinExistence type="predicted"/>
<accession>A0A6G0WCK2</accession>
<name>A0A6G0WCK2_9STRA</name>
<protein>
    <recommendedName>
        <fullName evidence="1">PhoD-like phosphatase metallophosphatase domain-containing protein</fullName>
    </recommendedName>
</protein>
<sequence length="368" mass="41631">MILKSGVVGALVLILVPWALYFAERFFPQDVSSDLVQLGSISSSSVKVWLFSTAATKAHVSYDDQDGEHKSLLFDFDEKHPTLTVLLSDLNPETQYNVTIELLEANNQILFTDRVMFKTLGSNMSRVRFAFGSCTMAIPLIHPFLGFSSNLRYIATTLRPDFMLLLGDQIYADVDISANAEQLYRTTVHDDAYQAIGRSTPLFTMYDDHEIYNNWNAGPDDPLYQESIQLYERYFGDRNPARLEPGEHYYSWKTGVAAFFMLDVRKYASPKYSPDGPTKTKLGATQKDLFLSWLQSSTEPFKIVISSMVVSDLGQQAVDEGWALYQTEYLEIASFIKSHNISGVVLLSGDLHFAGVFQHTPFDFLFEE</sequence>
<evidence type="ECO:0000259" key="1">
    <source>
        <dbReference type="Pfam" id="PF09423"/>
    </source>
</evidence>
<evidence type="ECO:0000313" key="2">
    <source>
        <dbReference type="EMBL" id="KAF0725038.1"/>
    </source>
</evidence>
<dbReference type="Proteomes" id="UP000481153">
    <property type="component" value="Unassembled WGS sequence"/>
</dbReference>
<dbReference type="InterPro" id="IPR018946">
    <property type="entry name" value="PhoD-like_MPP"/>
</dbReference>
<dbReference type="EMBL" id="VJMJ01000253">
    <property type="protein sequence ID" value="KAF0725038.1"/>
    <property type="molecule type" value="Genomic_DNA"/>
</dbReference>
<keyword evidence="3" id="KW-1185">Reference proteome</keyword>
<reference evidence="2 3" key="1">
    <citation type="submission" date="2019-07" db="EMBL/GenBank/DDBJ databases">
        <title>Genomics analysis of Aphanomyces spp. identifies a new class of oomycete effector associated with host adaptation.</title>
        <authorList>
            <person name="Gaulin E."/>
        </authorList>
    </citation>
    <scope>NUCLEOTIDE SEQUENCE [LARGE SCALE GENOMIC DNA]</scope>
    <source>
        <strain evidence="2 3">ATCC 201684</strain>
    </source>
</reference>
<dbReference type="CDD" id="cd07389">
    <property type="entry name" value="MPP_PhoD"/>
    <property type="match status" value="1"/>
</dbReference>
<dbReference type="SUPFAM" id="SSF56300">
    <property type="entry name" value="Metallo-dependent phosphatases"/>
    <property type="match status" value="1"/>
</dbReference>
<dbReference type="AlphaFoldDB" id="A0A6G0WCK2"/>
<dbReference type="Gene3D" id="3.60.21.70">
    <property type="entry name" value="PhoD-like phosphatase"/>
    <property type="match status" value="1"/>
</dbReference>